<organism evidence="12">
    <name type="scientific">Xenorhabdus bovienii str. puntauvense</name>
    <dbReference type="NCBI Taxonomy" id="1398201"/>
    <lineage>
        <taxon>Bacteria</taxon>
        <taxon>Pseudomonadati</taxon>
        <taxon>Pseudomonadota</taxon>
        <taxon>Gammaproteobacteria</taxon>
        <taxon>Enterobacterales</taxon>
        <taxon>Morganellaceae</taxon>
        <taxon>Xenorhabdus</taxon>
    </lineage>
</organism>
<dbReference type="Proteomes" id="UP000028511">
    <property type="component" value="Unassembled WGS sequence"/>
</dbReference>
<dbReference type="Pfam" id="PF02308">
    <property type="entry name" value="MgtC"/>
    <property type="match status" value="1"/>
</dbReference>
<evidence type="ECO:0000256" key="4">
    <source>
        <dbReference type="ARBA" id="ARBA00022475"/>
    </source>
</evidence>
<dbReference type="RefSeq" id="WP_038218844.1">
    <property type="nucleotide sequence ID" value="NZ_CAWLWN010000261.1"/>
</dbReference>
<proteinExistence type="inferred from homology"/>
<dbReference type="Pfam" id="PF21770">
    <property type="entry name" value="MgtC_SapB_C"/>
    <property type="match status" value="1"/>
</dbReference>
<protein>
    <recommendedName>
        <fullName evidence="3 9">Protein MgtC</fullName>
    </recommendedName>
</protein>
<evidence type="ECO:0000256" key="6">
    <source>
        <dbReference type="ARBA" id="ARBA00022989"/>
    </source>
</evidence>
<evidence type="ECO:0000256" key="2">
    <source>
        <dbReference type="ARBA" id="ARBA00009298"/>
    </source>
</evidence>
<name>A0A077NJC5_XENBV</name>
<evidence type="ECO:0000256" key="3">
    <source>
        <dbReference type="ARBA" id="ARBA00013833"/>
    </source>
</evidence>
<comment type="function">
    <text evidence="8">Virulence factor required for growth in low Mg(2+) medium and for intramacrophage survival. May be involved in regulating membrane potential by activating Na(+)/K(+)-ATPase.</text>
</comment>
<dbReference type="AlphaFoldDB" id="A0A077NJC5"/>
<evidence type="ECO:0000256" key="1">
    <source>
        <dbReference type="ARBA" id="ARBA00004651"/>
    </source>
</evidence>
<evidence type="ECO:0000256" key="7">
    <source>
        <dbReference type="ARBA" id="ARBA00023136"/>
    </source>
</evidence>
<keyword evidence="6 9" id="KW-1133">Transmembrane helix</keyword>
<dbReference type="PANTHER" id="PTHR33778">
    <property type="entry name" value="PROTEIN MGTC"/>
    <property type="match status" value="1"/>
</dbReference>
<dbReference type="Gene3D" id="3.30.70.260">
    <property type="match status" value="1"/>
</dbReference>
<evidence type="ECO:0000256" key="8">
    <source>
        <dbReference type="ARBA" id="ARBA00025369"/>
    </source>
</evidence>
<accession>A0A077NJC5</accession>
<dbReference type="GO" id="GO:0005886">
    <property type="term" value="C:plasma membrane"/>
    <property type="evidence" value="ECO:0007669"/>
    <property type="project" value="UniProtKB-SubCell"/>
</dbReference>
<dbReference type="InterPro" id="IPR048640">
    <property type="entry name" value="MgtC-like_C"/>
</dbReference>
<dbReference type="InterPro" id="IPR003416">
    <property type="entry name" value="MgtC/SapB/SrpB/YhiD_fam"/>
</dbReference>
<feature type="transmembrane region" description="Helical" evidence="9">
    <location>
        <begin position="30"/>
        <end position="47"/>
    </location>
</feature>
<keyword evidence="4" id="KW-1003">Cell membrane</keyword>
<sequence length="201" mass="21842">MLLTPIAIHLLSAMFFGALIGAEPQWRQRIAAQIVFGIGFLGAGVIMRQGMNIRGLNTAATLWCSAGIGVLCGLGQYWSASIATGIILCANILLREAAQRINTQPYQQALDLEQRYKIHIVCDIHDEILVRTLILQAINGLGVRLQSLSSADATQSDRLEVCAEILATLAEQKEIESIVCRVSLEKSVSSVNWKIATELPA</sequence>
<keyword evidence="5 9" id="KW-0812">Transmembrane</keyword>
<feature type="transmembrane region" description="Helical" evidence="9">
    <location>
        <begin position="6"/>
        <end position="23"/>
    </location>
</feature>
<dbReference type="HOGENOM" id="CLU_079292_0_0_6"/>
<comment type="similarity">
    <text evidence="2 9">Belongs to the MgtC/SapB family.</text>
</comment>
<keyword evidence="9" id="KW-0997">Cell inner membrane</keyword>
<gene>
    <name evidence="12" type="primary">mgtC</name>
    <name evidence="12" type="ORF">XBP1_3080006</name>
</gene>
<dbReference type="PANTHER" id="PTHR33778:SF3">
    <property type="entry name" value="PROTEIN MGTC"/>
    <property type="match status" value="1"/>
</dbReference>
<evidence type="ECO:0000256" key="9">
    <source>
        <dbReference type="RuleBase" id="RU365041"/>
    </source>
</evidence>
<keyword evidence="7 9" id="KW-0472">Membrane</keyword>
<dbReference type="EMBL" id="CBSW010000233">
    <property type="protein sequence ID" value="CDG98467.1"/>
    <property type="molecule type" value="Genomic_DNA"/>
</dbReference>
<dbReference type="PRINTS" id="PR01837">
    <property type="entry name" value="MGTCSAPBPROT"/>
</dbReference>
<comment type="subcellular location">
    <subcellularLocation>
        <location evidence="9">Cell inner membrane</location>
        <topology evidence="9">Multi-pass membrane protein</topology>
    </subcellularLocation>
    <subcellularLocation>
        <location evidence="1">Cell membrane</location>
        <topology evidence="1">Multi-pass membrane protein</topology>
    </subcellularLocation>
</comment>
<feature type="transmembrane region" description="Helical" evidence="9">
    <location>
        <begin position="67"/>
        <end position="94"/>
    </location>
</feature>
<feature type="domain" description="MgtC-like C-terminal" evidence="11">
    <location>
        <begin position="116"/>
        <end position="193"/>
    </location>
</feature>
<dbReference type="InterPro" id="IPR049177">
    <property type="entry name" value="MgtC_SapB_SrpB_YhiD_N"/>
</dbReference>
<reference evidence="12" key="1">
    <citation type="submission" date="2013-07" db="EMBL/GenBank/DDBJ databases">
        <title>Sub-species coevolution in mutualistic symbiosis.</title>
        <authorList>
            <person name="Murfin K."/>
            <person name="Klassen J."/>
            <person name="Lee M."/>
            <person name="Forst S."/>
            <person name="Stock P."/>
            <person name="Goodrich-Blair H."/>
        </authorList>
    </citation>
    <scope>NUCLEOTIDE SEQUENCE [LARGE SCALE GENOMIC DNA]</scope>
    <source>
        <strain evidence="12">Puntauvense</strain>
    </source>
</reference>
<feature type="domain" description="MgtC/SapB/SrpB/YhiD N-terminal" evidence="10">
    <location>
        <begin position="28"/>
        <end position="98"/>
    </location>
</feature>
<evidence type="ECO:0000259" key="10">
    <source>
        <dbReference type="Pfam" id="PF02308"/>
    </source>
</evidence>
<evidence type="ECO:0000313" key="12">
    <source>
        <dbReference type="EMBL" id="CDG98467.1"/>
    </source>
</evidence>
<evidence type="ECO:0000259" key="11">
    <source>
        <dbReference type="Pfam" id="PF21770"/>
    </source>
</evidence>
<comment type="caution">
    <text evidence="12">The sequence shown here is derived from an EMBL/GenBank/DDBJ whole genome shotgun (WGS) entry which is preliminary data.</text>
</comment>
<evidence type="ECO:0000256" key="5">
    <source>
        <dbReference type="ARBA" id="ARBA00022692"/>
    </source>
</evidence>